<evidence type="ECO:0000313" key="3">
    <source>
        <dbReference type="Proteomes" id="UP000037460"/>
    </source>
</evidence>
<feature type="region of interest" description="Disordered" evidence="1">
    <location>
        <begin position="1"/>
        <end position="52"/>
    </location>
</feature>
<evidence type="ECO:0000313" key="2">
    <source>
        <dbReference type="EMBL" id="KOO35871.1"/>
    </source>
</evidence>
<organism evidence="2 3">
    <name type="scientific">Chrysochromulina tobinii</name>
    <dbReference type="NCBI Taxonomy" id="1460289"/>
    <lineage>
        <taxon>Eukaryota</taxon>
        <taxon>Haptista</taxon>
        <taxon>Haptophyta</taxon>
        <taxon>Prymnesiophyceae</taxon>
        <taxon>Prymnesiales</taxon>
        <taxon>Chrysochromulinaceae</taxon>
        <taxon>Chrysochromulina</taxon>
    </lineage>
</organism>
<dbReference type="EMBL" id="JWZX01000723">
    <property type="protein sequence ID" value="KOO35871.1"/>
    <property type="molecule type" value="Genomic_DNA"/>
</dbReference>
<accession>A0A0M0KAK3</accession>
<sequence>MPRVAQWPSHRAPSVGTQMKARRGPMSMSTLAARSAPGQRPSPVSLALSQLA</sequence>
<comment type="caution">
    <text evidence="2">The sequence shown here is derived from an EMBL/GenBank/DDBJ whole genome shotgun (WGS) entry which is preliminary data.</text>
</comment>
<dbReference type="Proteomes" id="UP000037460">
    <property type="component" value="Unassembled WGS sequence"/>
</dbReference>
<reference evidence="3" key="1">
    <citation type="journal article" date="2015" name="PLoS Genet.">
        <title>Genome Sequence and Transcriptome Analyses of Chrysochromulina tobin: Metabolic Tools for Enhanced Algal Fitness in the Prominent Order Prymnesiales (Haptophyceae).</title>
        <authorList>
            <person name="Hovde B.T."/>
            <person name="Deodato C.R."/>
            <person name="Hunsperger H.M."/>
            <person name="Ryken S.A."/>
            <person name="Yost W."/>
            <person name="Jha R.K."/>
            <person name="Patterson J."/>
            <person name="Monnat R.J. Jr."/>
            <person name="Barlow S.B."/>
            <person name="Starkenburg S.R."/>
            <person name="Cattolico R.A."/>
        </authorList>
    </citation>
    <scope>NUCLEOTIDE SEQUENCE</scope>
    <source>
        <strain evidence="3">CCMP291</strain>
    </source>
</reference>
<dbReference type="AlphaFoldDB" id="A0A0M0KAK3"/>
<name>A0A0M0KAK3_9EUKA</name>
<feature type="non-terminal residue" evidence="2">
    <location>
        <position position="52"/>
    </location>
</feature>
<evidence type="ECO:0000256" key="1">
    <source>
        <dbReference type="SAM" id="MobiDB-lite"/>
    </source>
</evidence>
<proteinExistence type="predicted"/>
<protein>
    <submittedName>
        <fullName evidence="2">Uncharacterized protein</fullName>
    </submittedName>
</protein>
<keyword evidence="3" id="KW-1185">Reference proteome</keyword>
<gene>
    <name evidence="2" type="ORF">Ctob_014867</name>
</gene>